<evidence type="ECO:0000256" key="1">
    <source>
        <dbReference type="SAM" id="Phobius"/>
    </source>
</evidence>
<comment type="caution">
    <text evidence="2">The sequence shown here is derived from an EMBL/GenBank/DDBJ whole genome shotgun (WGS) entry which is preliminary data.</text>
</comment>
<sequence>MPPEVQAAFDKYQVQYYAFLGQQIEVAIENFRWQQRASEVLMWTVLAVVFCGLGFSGYQLYHATRLGKDPAANEIEISTNKVRVTSSIVGLVVLFMSIAFLYLFLIEVYRIKPVNLLQQSPSAQQVGSGATR</sequence>
<keyword evidence="1" id="KW-0812">Transmembrane</keyword>
<dbReference type="EMBL" id="JBHSOG010000082">
    <property type="protein sequence ID" value="MFC5771162.1"/>
    <property type="molecule type" value="Genomic_DNA"/>
</dbReference>
<evidence type="ECO:0000313" key="2">
    <source>
        <dbReference type="EMBL" id="MFC5771162.1"/>
    </source>
</evidence>
<name>A0ABW1AVG4_9RHOO</name>
<feature type="transmembrane region" description="Helical" evidence="1">
    <location>
        <begin position="88"/>
        <end position="109"/>
    </location>
</feature>
<gene>
    <name evidence="2" type="ORF">ACFPTN_17420</name>
</gene>
<keyword evidence="3" id="KW-1185">Reference proteome</keyword>
<dbReference type="Proteomes" id="UP001595974">
    <property type="component" value="Unassembled WGS sequence"/>
</dbReference>
<dbReference type="RefSeq" id="WP_096448546.1">
    <property type="nucleotide sequence ID" value="NZ_JBHSOG010000082.1"/>
</dbReference>
<reference evidence="3" key="1">
    <citation type="journal article" date="2019" name="Int. J. Syst. Evol. Microbiol.">
        <title>The Global Catalogue of Microorganisms (GCM) 10K type strain sequencing project: providing services to taxonomists for standard genome sequencing and annotation.</title>
        <authorList>
            <consortium name="The Broad Institute Genomics Platform"/>
            <consortium name="The Broad Institute Genome Sequencing Center for Infectious Disease"/>
            <person name="Wu L."/>
            <person name="Ma J."/>
        </authorList>
    </citation>
    <scope>NUCLEOTIDE SEQUENCE [LARGE SCALE GENOMIC DNA]</scope>
    <source>
        <strain evidence="3">SHR3</strain>
    </source>
</reference>
<organism evidence="2 3">
    <name type="scientific">Thauera sinica</name>
    <dbReference type="NCBI Taxonomy" id="2665146"/>
    <lineage>
        <taxon>Bacteria</taxon>
        <taxon>Pseudomonadati</taxon>
        <taxon>Pseudomonadota</taxon>
        <taxon>Betaproteobacteria</taxon>
        <taxon>Rhodocyclales</taxon>
        <taxon>Zoogloeaceae</taxon>
        <taxon>Thauera</taxon>
    </lineage>
</organism>
<proteinExistence type="predicted"/>
<keyword evidence="1" id="KW-0472">Membrane</keyword>
<keyword evidence="1" id="KW-1133">Transmembrane helix</keyword>
<accession>A0ABW1AVG4</accession>
<evidence type="ECO:0000313" key="3">
    <source>
        <dbReference type="Proteomes" id="UP001595974"/>
    </source>
</evidence>
<feature type="transmembrane region" description="Helical" evidence="1">
    <location>
        <begin position="40"/>
        <end position="61"/>
    </location>
</feature>
<protein>
    <submittedName>
        <fullName evidence="2">Uncharacterized protein</fullName>
    </submittedName>
</protein>